<dbReference type="SUPFAM" id="SSF160964">
    <property type="entry name" value="MalF N-terminal region-like"/>
    <property type="match status" value="1"/>
</dbReference>
<sequence>MKKTLSTFCFVSPAFILMMLFLILPILSVVVLSFTDWQLGNTDFKFIGFDNYVAMFKDDVFFTSLKNTLIYVGLVLPISVLGGLFIALLIESRASGKAFYRTVFFLPVMATLIAMSIVWEYILHPDIGILNKILALFGVQGSNWLANRDTVLYVLAGIGIWQQLGYNMVLFTAGLMAIPSHLYDAAKIDGIEGFAQFRLITWPLLGPMLLFVVIITSIKAFQVFDTVSVLTLGGPNHASDVMLFTIYQEAFMFFRTSYAAAISVVFLFFIMVLTLIKIKFLDKRVHY</sequence>
<feature type="domain" description="ABC transmembrane type-1" evidence="8">
    <location>
        <begin position="65"/>
        <end position="277"/>
    </location>
</feature>
<name>A0A4U8T980_9HELI</name>
<dbReference type="CDD" id="cd06261">
    <property type="entry name" value="TM_PBP2"/>
    <property type="match status" value="1"/>
</dbReference>
<keyword evidence="6 7" id="KW-0472">Membrane</keyword>
<dbReference type="InterPro" id="IPR000515">
    <property type="entry name" value="MetI-like"/>
</dbReference>
<dbReference type="Proteomes" id="UP000029733">
    <property type="component" value="Unassembled WGS sequence"/>
</dbReference>
<comment type="subcellular location">
    <subcellularLocation>
        <location evidence="1 7">Cell membrane</location>
        <topology evidence="1 7">Multi-pass membrane protein</topology>
    </subcellularLocation>
</comment>
<dbReference type="PROSITE" id="PS50928">
    <property type="entry name" value="ABC_TM1"/>
    <property type="match status" value="1"/>
</dbReference>
<dbReference type="OrthoDB" id="9785347at2"/>
<dbReference type="STRING" id="1677920.LS71_04550"/>
<keyword evidence="4 7" id="KW-0812">Transmembrane</keyword>
<organism evidence="9 10">
    <name type="scientific">Helicobacter jaachi</name>
    <dbReference type="NCBI Taxonomy" id="1677920"/>
    <lineage>
        <taxon>Bacteria</taxon>
        <taxon>Pseudomonadati</taxon>
        <taxon>Campylobacterota</taxon>
        <taxon>Epsilonproteobacteria</taxon>
        <taxon>Campylobacterales</taxon>
        <taxon>Helicobacteraceae</taxon>
        <taxon>Helicobacter</taxon>
    </lineage>
</organism>
<feature type="transmembrane region" description="Helical" evidence="7">
    <location>
        <begin position="257"/>
        <end position="276"/>
    </location>
</feature>
<keyword evidence="3" id="KW-1003">Cell membrane</keyword>
<dbReference type="InterPro" id="IPR051393">
    <property type="entry name" value="ABC_transporter_permease"/>
</dbReference>
<dbReference type="PANTHER" id="PTHR30193:SF37">
    <property type="entry name" value="INNER MEMBRANE ABC TRANSPORTER PERMEASE PROTEIN YCJO"/>
    <property type="match status" value="1"/>
</dbReference>
<evidence type="ECO:0000256" key="1">
    <source>
        <dbReference type="ARBA" id="ARBA00004651"/>
    </source>
</evidence>
<evidence type="ECO:0000256" key="5">
    <source>
        <dbReference type="ARBA" id="ARBA00022989"/>
    </source>
</evidence>
<dbReference type="GO" id="GO:0055085">
    <property type="term" value="P:transmembrane transport"/>
    <property type="evidence" value="ECO:0007669"/>
    <property type="project" value="InterPro"/>
</dbReference>
<evidence type="ECO:0000259" key="8">
    <source>
        <dbReference type="PROSITE" id="PS50928"/>
    </source>
</evidence>
<protein>
    <submittedName>
        <fullName evidence="9">Sugar ABC transporter permease</fullName>
    </submittedName>
</protein>
<keyword evidence="10" id="KW-1185">Reference proteome</keyword>
<dbReference type="Pfam" id="PF00528">
    <property type="entry name" value="BPD_transp_1"/>
    <property type="match status" value="1"/>
</dbReference>
<evidence type="ECO:0000256" key="4">
    <source>
        <dbReference type="ARBA" id="ARBA00022692"/>
    </source>
</evidence>
<dbReference type="AlphaFoldDB" id="A0A4U8T980"/>
<dbReference type="EMBL" id="JRPR02000004">
    <property type="protein sequence ID" value="TLD96336.1"/>
    <property type="molecule type" value="Genomic_DNA"/>
</dbReference>
<dbReference type="RefSeq" id="WP_034354270.1">
    <property type="nucleotide sequence ID" value="NZ_JRPR02000004.1"/>
</dbReference>
<feature type="transmembrane region" description="Helical" evidence="7">
    <location>
        <begin position="69"/>
        <end position="90"/>
    </location>
</feature>
<comment type="caution">
    <text evidence="9">The sequence shown here is derived from an EMBL/GenBank/DDBJ whole genome shotgun (WGS) entry which is preliminary data.</text>
</comment>
<proteinExistence type="inferred from homology"/>
<evidence type="ECO:0000256" key="7">
    <source>
        <dbReference type="RuleBase" id="RU363032"/>
    </source>
</evidence>
<feature type="transmembrane region" description="Helical" evidence="7">
    <location>
        <begin position="7"/>
        <end position="34"/>
    </location>
</feature>
<dbReference type="GO" id="GO:0005886">
    <property type="term" value="C:plasma membrane"/>
    <property type="evidence" value="ECO:0007669"/>
    <property type="project" value="UniProtKB-SubCell"/>
</dbReference>
<evidence type="ECO:0000256" key="6">
    <source>
        <dbReference type="ARBA" id="ARBA00023136"/>
    </source>
</evidence>
<dbReference type="InterPro" id="IPR035906">
    <property type="entry name" value="MetI-like_sf"/>
</dbReference>
<dbReference type="Gene3D" id="1.10.3720.10">
    <property type="entry name" value="MetI-like"/>
    <property type="match status" value="1"/>
</dbReference>
<evidence type="ECO:0000313" key="9">
    <source>
        <dbReference type="EMBL" id="TLD96336.1"/>
    </source>
</evidence>
<accession>A0A4U8T980</accession>
<feature type="transmembrane region" description="Helical" evidence="7">
    <location>
        <begin position="151"/>
        <end position="178"/>
    </location>
</feature>
<keyword evidence="5 7" id="KW-1133">Transmembrane helix</keyword>
<keyword evidence="2 7" id="KW-0813">Transport</keyword>
<evidence type="ECO:0000313" key="10">
    <source>
        <dbReference type="Proteomes" id="UP000029733"/>
    </source>
</evidence>
<reference evidence="9 10" key="1">
    <citation type="journal article" date="2014" name="Genome Announc.">
        <title>Draft genome sequences of eight enterohepatic helicobacter species isolated from both laboratory and wild rodents.</title>
        <authorList>
            <person name="Sheh A."/>
            <person name="Shen Z."/>
            <person name="Fox J.G."/>
        </authorList>
    </citation>
    <scope>NUCLEOTIDE SEQUENCE [LARGE SCALE GENOMIC DNA]</scope>
    <source>
        <strain evidence="9 10">MIT 09-6949</strain>
    </source>
</reference>
<feature type="transmembrane region" description="Helical" evidence="7">
    <location>
        <begin position="199"/>
        <end position="221"/>
    </location>
</feature>
<feature type="transmembrane region" description="Helical" evidence="7">
    <location>
        <begin position="102"/>
        <end position="122"/>
    </location>
</feature>
<gene>
    <name evidence="9" type="ORF">LS71_006330</name>
</gene>
<evidence type="ECO:0000256" key="2">
    <source>
        <dbReference type="ARBA" id="ARBA00022448"/>
    </source>
</evidence>
<dbReference type="SUPFAM" id="SSF161098">
    <property type="entry name" value="MetI-like"/>
    <property type="match status" value="1"/>
</dbReference>
<evidence type="ECO:0000256" key="3">
    <source>
        <dbReference type="ARBA" id="ARBA00022475"/>
    </source>
</evidence>
<dbReference type="PANTHER" id="PTHR30193">
    <property type="entry name" value="ABC TRANSPORTER PERMEASE PROTEIN"/>
    <property type="match status" value="1"/>
</dbReference>
<comment type="similarity">
    <text evidence="7">Belongs to the binding-protein-dependent transport system permease family.</text>
</comment>